<proteinExistence type="predicted"/>
<evidence type="ECO:0000313" key="3">
    <source>
        <dbReference type="Proteomes" id="UP000001542"/>
    </source>
</evidence>
<dbReference type="InParanoid" id="A2D923"/>
<dbReference type="Proteomes" id="UP000001542">
    <property type="component" value="Unassembled WGS sequence"/>
</dbReference>
<sequence length="432" mass="49388">MSEKVINKIIKNLKSANDNDKLAALMYLTKLFPKPEDLKNSKRSTEIWQALRSTQFLERALKLESTQPLVFSILSVFNGIVPKNELKPFLPLLKDAISAEDSSSVIVEICQNLDDIVDFIKLYPFNKENLPIFAAATDGPKKCSMDSSVYNLRKQIFDEIGKDEDLNIRRYLFLIISHMCRLSNGLFALYSAPNKMDLAPFLGSIRLAFIEIRLQLDVPVNYLEIEKEEKEERLKEEKEVKKDKDEIDLDDEEEEFKLPEPIHGMKFSPNIGPLINPDITAAASQLLENAVFVLLENEDRLSDDEVNSYFETLNTVIMDSMEIVKAANGERDKDRKELQVLLSIIGMWLRDAEFLCANKSLIIALPNLIRLLKYFPAQALQFLPAFSIWSDEYLRNLKVAQFSELVDVINEAGDDVEKETAKMINSKIRGLK</sequence>
<dbReference type="SUPFAM" id="SSF48371">
    <property type="entry name" value="ARM repeat"/>
    <property type="match status" value="1"/>
</dbReference>
<keyword evidence="3" id="KW-1185">Reference proteome</keyword>
<dbReference type="EMBL" id="DS113180">
    <property type="protein sequence ID" value="EAY23049.1"/>
    <property type="molecule type" value="Genomic_DNA"/>
</dbReference>
<gene>
    <name evidence="2" type="ORF">TVAG_182850</name>
</gene>
<dbReference type="OrthoDB" id="10510089at2759"/>
<dbReference type="RefSeq" id="XP_001584035.1">
    <property type="nucleotide sequence ID" value="XM_001583985.1"/>
</dbReference>
<dbReference type="KEGG" id="tva:5468608"/>
<reference evidence="2" key="2">
    <citation type="journal article" date="2007" name="Science">
        <title>Draft genome sequence of the sexually transmitted pathogen Trichomonas vaginalis.</title>
        <authorList>
            <person name="Carlton J.M."/>
            <person name="Hirt R.P."/>
            <person name="Silva J.C."/>
            <person name="Delcher A.L."/>
            <person name="Schatz M."/>
            <person name="Zhao Q."/>
            <person name="Wortman J.R."/>
            <person name="Bidwell S.L."/>
            <person name="Alsmark U.C.M."/>
            <person name="Besteiro S."/>
            <person name="Sicheritz-Ponten T."/>
            <person name="Noel C.J."/>
            <person name="Dacks J.B."/>
            <person name="Foster P.G."/>
            <person name="Simillion C."/>
            <person name="Van de Peer Y."/>
            <person name="Miranda-Saavedra D."/>
            <person name="Barton G.J."/>
            <person name="Westrop G.D."/>
            <person name="Mueller S."/>
            <person name="Dessi D."/>
            <person name="Fiori P.L."/>
            <person name="Ren Q."/>
            <person name="Paulsen I."/>
            <person name="Zhang H."/>
            <person name="Bastida-Corcuera F.D."/>
            <person name="Simoes-Barbosa A."/>
            <person name="Brown M.T."/>
            <person name="Hayes R.D."/>
            <person name="Mukherjee M."/>
            <person name="Okumura C.Y."/>
            <person name="Schneider R."/>
            <person name="Smith A.J."/>
            <person name="Vanacova S."/>
            <person name="Villalvazo M."/>
            <person name="Haas B.J."/>
            <person name="Pertea M."/>
            <person name="Feldblyum T.V."/>
            <person name="Utterback T.R."/>
            <person name="Shu C.L."/>
            <person name="Osoegawa K."/>
            <person name="de Jong P.J."/>
            <person name="Hrdy I."/>
            <person name="Horvathova L."/>
            <person name="Zubacova Z."/>
            <person name="Dolezal P."/>
            <person name="Malik S.B."/>
            <person name="Logsdon J.M. Jr."/>
            <person name="Henze K."/>
            <person name="Gupta A."/>
            <person name="Wang C.C."/>
            <person name="Dunne R.L."/>
            <person name="Upcroft J.A."/>
            <person name="Upcroft P."/>
            <person name="White O."/>
            <person name="Salzberg S.L."/>
            <person name="Tang P."/>
            <person name="Chiu C.-H."/>
            <person name="Lee Y.-S."/>
            <person name="Embley T.M."/>
            <person name="Coombs G.H."/>
            <person name="Mottram J.C."/>
            <person name="Tachezy J."/>
            <person name="Fraser-Liggett C.M."/>
            <person name="Johnson P.J."/>
        </authorList>
    </citation>
    <scope>NUCLEOTIDE SEQUENCE [LARGE SCALE GENOMIC DNA]</scope>
    <source>
        <strain evidence="2">G3</strain>
    </source>
</reference>
<evidence type="ECO:0000256" key="1">
    <source>
        <dbReference type="SAM" id="Coils"/>
    </source>
</evidence>
<reference evidence="2" key="1">
    <citation type="submission" date="2006-10" db="EMBL/GenBank/DDBJ databases">
        <authorList>
            <person name="Amadeo P."/>
            <person name="Zhao Q."/>
            <person name="Wortman J."/>
            <person name="Fraser-Liggett C."/>
            <person name="Carlton J."/>
        </authorList>
    </citation>
    <scope>NUCLEOTIDE SEQUENCE</scope>
    <source>
        <strain evidence="2">G3</strain>
    </source>
</reference>
<dbReference type="InterPro" id="IPR016024">
    <property type="entry name" value="ARM-type_fold"/>
</dbReference>
<dbReference type="VEuPathDB" id="TrichDB:TVAG_182850"/>
<dbReference type="VEuPathDB" id="TrichDB:TVAGG3_0529420"/>
<organism evidence="2 3">
    <name type="scientific">Trichomonas vaginalis (strain ATCC PRA-98 / G3)</name>
    <dbReference type="NCBI Taxonomy" id="412133"/>
    <lineage>
        <taxon>Eukaryota</taxon>
        <taxon>Metamonada</taxon>
        <taxon>Parabasalia</taxon>
        <taxon>Trichomonadida</taxon>
        <taxon>Trichomonadidae</taxon>
        <taxon>Trichomonas</taxon>
    </lineage>
</organism>
<keyword evidence="1" id="KW-0175">Coiled coil</keyword>
<name>A2D923_TRIV3</name>
<dbReference type="AlphaFoldDB" id="A2D923"/>
<evidence type="ECO:0000313" key="2">
    <source>
        <dbReference type="EMBL" id="EAY23049.1"/>
    </source>
</evidence>
<protein>
    <submittedName>
        <fullName evidence="2">Uncharacterized protein</fullName>
    </submittedName>
</protein>
<feature type="coiled-coil region" evidence="1">
    <location>
        <begin position="220"/>
        <end position="255"/>
    </location>
</feature>
<accession>A2D923</accession>